<reference evidence="3" key="1">
    <citation type="submission" date="2020-05" db="EMBL/GenBank/DDBJ databases">
        <authorList>
            <person name="Chiriac C."/>
            <person name="Salcher M."/>
            <person name="Ghai R."/>
            <person name="Kavagutti S V."/>
        </authorList>
    </citation>
    <scope>NUCLEOTIDE SEQUENCE</scope>
</reference>
<dbReference type="GO" id="GO:0016878">
    <property type="term" value="F:acid-thiol ligase activity"/>
    <property type="evidence" value="ECO:0007669"/>
    <property type="project" value="UniProtKB-ARBA"/>
</dbReference>
<organism evidence="3">
    <name type="scientific">freshwater metagenome</name>
    <dbReference type="NCBI Taxonomy" id="449393"/>
    <lineage>
        <taxon>unclassified sequences</taxon>
        <taxon>metagenomes</taxon>
        <taxon>ecological metagenomes</taxon>
    </lineage>
</organism>
<dbReference type="PROSITE" id="PS00455">
    <property type="entry name" value="AMP_BINDING"/>
    <property type="match status" value="1"/>
</dbReference>
<dbReference type="SUPFAM" id="SSF56801">
    <property type="entry name" value="Acetyl-CoA synthetase-like"/>
    <property type="match status" value="1"/>
</dbReference>
<dbReference type="InterPro" id="IPR045851">
    <property type="entry name" value="AMP-bd_C_sf"/>
</dbReference>
<feature type="domain" description="AMP-dependent synthetase/ligase" evidence="1">
    <location>
        <begin position="18"/>
        <end position="377"/>
    </location>
</feature>
<protein>
    <submittedName>
        <fullName evidence="3">Unannotated protein</fullName>
    </submittedName>
</protein>
<name>A0A6J6PY02_9ZZZZ</name>
<dbReference type="EMBL" id="CAEZXM010000271">
    <property type="protein sequence ID" value="CAB4703212.1"/>
    <property type="molecule type" value="Genomic_DNA"/>
</dbReference>
<dbReference type="InterPro" id="IPR020845">
    <property type="entry name" value="AMP-binding_CS"/>
</dbReference>
<evidence type="ECO:0000313" key="3">
    <source>
        <dbReference type="EMBL" id="CAB4703212.1"/>
    </source>
</evidence>
<dbReference type="AlphaFoldDB" id="A0A6J6PY02"/>
<dbReference type="NCBIfam" id="NF005863">
    <property type="entry name" value="PRK07798.1"/>
    <property type="match status" value="1"/>
</dbReference>
<feature type="domain" description="AMP-binding enzyme C-terminal" evidence="2">
    <location>
        <begin position="442"/>
        <end position="517"/>
    </location>
</feature>
<gene>
    <name evidence="3" type="ORF">UFOPK2366_01369</name>
</gene>
<dbReference type="InterPro" id="IPR050237">
    <property type="entry name" value="ATP-dep_AMP-bd_enzyme"/>
</dbReference>
<dbReference type="Pfam" id="PF13193">
    <property type="entry name" value="AMP-binding_C"/>
    <property type="match status" value="1"/>
</dbReference>
<dbReference type="InterPro" id="IPR025110">
    <property type="entry name" value="AMP-bd_C"/>
</dbReference>
<dbReference type="Gene3D" id="3.30.300.30">
    <property type="match status" value="1"/>
</dbReference>
<dbReference type="InterPro" id="IPR000873">
    <property type="entry name" value="AMP-dep_synth/lig_dom"/>
</dbReference>
<evidence type="ECO:0000259" key="1">
    <source>
        <dbReference type="Pfam" id="PF00501"/>
    </source>
</evidence>
<dbReference type="Gene3D" id="3.40.50.12780">
    <property type="entry name" value="N-terminal domain of ligase-like"/>
    <property type="match status" value="1"/>
</dbReference>
<dbReference type="InterPro" id="IPR042099">
    <property type="entry name" value="ANL_N_sf"/>
</dbReference>
<dbReference type="PANTHER" id="PTHR43767:SF1">
    <property type="entry name" value="NONRIBOSOMAL PEPTIDE SYNTHASE PES1 (EUROFUNG)-RELATED"/>
    <property type="match status" value="1"/>
</dbReference>
<proteinExistence type="predicted"/>
<sequence length="531" mass="57807">MWWNKRMPATTFNLADLFEQAVDEWPDRDYIVCAGTRRTYAETEARANQLAHHLAAQGVGPGDHVGIYALNCAEWVETLWAVFKLRAVWVNINYRYVEDELAYIFDNADLKALVVAPEFLERVEGVRANSPMLTHVLVLGDDYEAALATQSPARDFAPRSNDDLYILYTGGTTGMPKGVLWRHEDVLMALGGGIDIRSGHVMTDPTEFIEKGNVFAMTSLPTMPLMHGAAQWSVMGGSFTGNRIVLMDKFDAAEVWRLIEAEKVNLLMITGDAMARPLMDELNEHPQAHDLSSMFAISSTAALFSQGLKDSFLDYFPNMVITDSIGSSEGGANGISVVAKGTAIQGGPTVAPVKDAVVLDDDLKPIPAGTGEIGRLARSGNLPIGYYKDPEKTAATFVIAADGKRYVIPGDFARLEADGTITLLGRGSVCINSGGEKIFPEEVENALKSHPEVFDAVVIGVPDERFGERVVAVVQPRVGTAPSLEALQEHCRTHIAGYKVPRKLTVVDAIVRSPAGKPDYRWAKDTALADL</sequence>
<dbReference type="Pfam" id="PF00501">
    <property type="entry name" value="AMP-binding"/>
    <property type="match status" value="1"/>
</dbReference>
<evidence type="ECO:0000259" key="2">
    <source>
        <dbReference type="Pfam" id="PF13193"/>
    </source>
</evidence>
<dbReference type="PANTHER" id="PTHR43767">
    <property type="entry name" value="LONG-CHAIN-FATTY-ACID--COA LIGASE"/>
    <property type="match status" value="1"/>
</dbReference>
<accession>A0A6J6PY02</accession>